<dbReference type="EMBL" id="JADBJN010000002">
    <property type="protein sequence ID" value="KAG5677216.1"/>
    <property type="molecule type" value="Genomic_DNA"/>
</dbReference>
<feature type="compositionally biased region" description="Polar residues" evidence="2">
    <location>
        <begin position="258"/>
        <end position="282"/>
    </location>
</feature>
<dbReference type="Proteomes" id="UP001107558">
    <property type="component" value="Chromosome 2"/>
</dbReference>
<comment type="caution">
    <text evidence="5">The sequence shown here is derived from an EMBL/GenBank/DDBJ whole genome shotgun (WGS) entry which is preliminary data.</text>
</comment>
<dbReference type="Pfam" id="PF02944">
    <property type="entry name" value="BESS"/>
    <property type="match status" value="1"/>
</dbReference>
<organism evidence="5 6">
    <name type="scientific">Polypedilum vanderplanki</name>
    <name type="common">Sleeping chironomid midge</name>
    <dbReference type="NCBI Taxonomy" id="319348"/>
    <lineage>
        <taxon>Eukaryota</taxon>
        <taxon>Metazoa</taxon>
        <taxon>Ecdysozoa</taxon>
        <taxon>Arthropoda</taxon>
        <taxon>Hexapoda</taxon>
        <taxon>Insecta</taxon>
        <taxon>Pterygota</taxon>
        <taxon>Neoptera</taxon>
        <taxon>Endopterygota</taxon>
        <taxon>Diptera</taxon>
        <taxon>Nematocera</taxon>
        <taxon>Chironomoidea</taxon>
        <taxon>Chironomidae</taxon>
        <taxon>Chironominae</taxon>
        <taxon>Polypedilum</taxon>
        <taxon>Polypedilum</taxon>
    </lineage>
</organism>
<protein>
    <recommendedName>
        <fullName evidence="7">MADF domain-containing protein</fullName>
    </recommendedName>
</protein>
<feature type="domain" description="MADF" evidence="3">
    <location>
        <begin position="14"/>
        <end position="109"/>
    </location>
</feature>
<evidence type="ECO:0000259" key="3">
    <source>
        <dbReference type="PROSITE" id="PS51029"/>
    </source>
</evidence>
<dbReference type="PANTHER" id="PTHR12243:SF69">
    <property type="entry name" value="SI:CH73-59F11.3"/>
    <property type="match status" value="1"/>
</dbReference>
<dbReference type="InterPro" id="IPR039353">
    <property type="entry name" value="TF_Adf1"/>
</dbReference>
<dbReference type="PROSITE" id="PS51029">
    <property type="entry name" value="MADF"/>
    <property type="match status" value="1"/>
</dbReference>
<evidence type="ECO:0000256" key="1">
    <source>
        <dbReference type="PROSITE-ProRule" id="PRU00371"/>
    </source>
</evidence>
<evidence type="ECO:0000313" key="5">
    <source>
        <dbReference type="EMBL" id="KAG5677216.1"/>
    </source>
</evidence>
<feature type="region of interest" description="Disordered" evidence="2">
    <location>
        <begin position="225"/>
        <end position="282"/>
    </location>
</feature>
<evidence type="ECO:0000313" key="6">
    <source>
        <dbReference type="Proteomes" id="UP001107558"/>
    </source>
</evidence>
<evidence type="ECO:0000259" key="4">
    <source>
        <dbReference type="PROSITE" id="PS51031"/>
    </source>
</evidence>
<dbReference type="GO" id="GO:0006357">
    <property type="term" value="P:regulation of transcription by RNA polymerase II"/>
    <property type="evidence" value="ECO:0007669"/>
    <property type="project" value="TreeGrafter"/>
</dbReference>
<proteinExistence type="predicted"/>
<feature type="region of interest" description="Disordered" evidence="2">
    <location>
        <begin position="159"/>
        <end position="188"/>
    </location>
</feature>
<dbReference type="OrthoDB" id="6487365at2759"/>
<dbReference type="PANTHER" id="PTHR12243">
    <property type="entry name" value="MADF DOMAIN TRANSCRIPTION FACTOR"/>
    <property type="match status" value="1"/>
</dbReference>
<sequence length="328" mass="37627">MSSLAAFANLDVDKLIQDIAARPAIWDKNFNGRQNKGYLEDLWEELAQMHNAPKKIIKAKWKGLRDNFRIQWKMIPRNENDDLMVAPEDFTGTKWQYYRPLLFLADNMGKSRSSYHSMIDDSSYELLQQFEPAIEIPSDDELEKDQKPEISPKLHQRLLEKRQRESSSPPSSPVTIQNNQKPEKGIKLPPKLRAIPHLNLMDIHNLISRSTGGETTISPLNLNAASVQQQQQQQSQLASSSNPSNASSHPKRRRTDEVTTTGCGASSNDEFPSESGNFPTSSNDDDYHFLMSLQPYLTQFTGPQKLRIRMRIQRLIFKELYQDIELDE</sequence>
<dbReference type="InterPro" id="IPR006578">
    <property type="entry name" value="MADF-dom"/>
</dbReference>
<reference evidence="5" key="1">
    <citation type="submission" date="2021-03" db="EMBL/GenBank/DDBJ databases">
        <title>Chromosome level genome of the anhydrobiotic midge Polypedilum vanderplanki.</title>
        <authorList>
            <person name="Yoshida Y."/>
            <person name="Kikawada T."/>
            <person name="Gusev O."/>
        </authorList>
    </citation>
    <scope>NUCLEOTIDE SEQUENCE</scope>
    <source>
        <strain evidence="5">NIAS01</strain>
        <tissue evidence="5">Whole body or cell culture</tissue>
    </source>
</reference>
<dbReference type="GO" id="GO:0003677">
    <property type="term" value="F:DNA binding"/>
    <property type="evidence" value="ECO:0007669"/>
    <property type="project" value="InterPro"/>
</dbReference>
<dbReference type="GO" id="GO:0005634">
    <property type="term" value="C:nucleus"/>
    <property type="evidence" value="ECO:0007669"/>
    <property type="project" value="UniProtKB-SubCell"/>
</dbReference>
<evidence type="ECO:0008006" key="7">
    <source>
        <dbReference type="Google" id="ProtNLM"/>
    </source>
</evidence>
<comment type="subcellular location">
    <subcellularLocation>
        <location evidence="1">Nucleus</location>
    </subcellularLocation>
</comment>
<evidence type="ECO:0000256" key="2">
    <source>
        <dbReference type="SAM" id="MobiDB-lite"/>
    </source>
</evidence>
<keyword evidence="6" id="KW-1185">Reference proteome</keyword>
<gene>
    <name evidence="5" type="ORF">PVAND_006992</name>
</gene>
<dbReference type="AlphaFoldDB" id="A0A9J6C5V7"/>
<dbReference type="InterPro" id="IPR004210">
    <property type="entry name" value="BESS_motif"/>
</dbReference>
<feature type="domain" description="BESS" evidence="4">
    <location>
        <begin position="283"/>
        <end position="322"/>
    </location>
</feature>
<name>A0A9J6C5V7_POLVA</name>
<keyword evidence="1" id="KW-0539">Nucleus</keyword>
<dbReference type="GO" id="GO:0005667">
    <property type="term" value="C:transcription regulator complex"/>
    <property type="evidence" value="ECO:0007669"/>
    <property type="project" value="TreeGrafter"/>
</dbReference>
<dbReference type="Pfam" id="PF10545">
    <property type="entry name" value="MADF_DNA_bdg"/>
    <property type="match status" value="1"/>
</dbReference>
<dbReference type="PROSITE" id="PS51031">
    <property type="entry name" value="BESS"/>
    <property type="match status" value="1"/>
</dbReference>
<feature type="compositionally biased region" description="Low complexity" evidence="2">
    <location>
        <begin position="225"/>
        <end position="248"/>
    </location>
</feature>
<accession>A0A9J6C5V7</accession>
<dbReference type="SMART" id="SM00595">
    <property type="entry name" value="MADF"/>
    <property type="match status" value="1"/>
</dbReference>